<gene>
    <name evidence="1" type="ordered locus">B005_0838</name>
</gene>
<organism evidence="1 2">
    <name type="scientific">Nocardiopsis alba (strain ATCC BAA-2165 / BE74)</name>
    <dbReference type="NCBI Taxonomy" id="1205910"/>
    <lineage>
        <taxon>Bacteria</taxon>
        <taxon>Bacillati</taxon>
        <taxon>Actinomycetota</taxon>
        <taxon>Actinomycetes</taxon>
        <taxon>Streptosporangiales</taxon>
        <taxon>Nocardiopsidaceae</taxon>
        <taxon>Nocardiopsis</taxon>
    </lineage>
</organism>
<evidence type="ECO:0000313" key="1">
    <source>
        <dbReference type="EMBL" id="AFR09211.1"/>
    </source>
</evidence>
<name>J7L968_NOCAA</name>
<dbReference type="EMBL" id="CP003788">
    <property type="protein sequence ID" value="AFR09211.1"/>
    <property type="molecule type" value="Genomic_DNA"/>
</dbReference>
<dbReference type="STRING" id="1205910.B005_0838"/>
<accession>J7L968</accession>
<evidence type="ECO:0000313" key="2">
    <source>
        <dbReference type="Proteomes" id="UP000003779"/>
    </source>
</evidence>
<proteinExistence type="predicted"/>
<dbReference type="HOGENOM" id="CLU_2918018_0_0_11"/>
<dbReference type="KEGG" id="nal:B005_0838"/>
<reference evidence="2" key="2">
    <citation type="submission" date="2012-08" db="EMBL/GenBank/DDBJ databases">
        <title>Whole-genome sequence of Nocardiopsis alba strain ATCC BAA-2165 associated with honeybees.</title>
        <authorList>
            <person name="Qiao J."/>
            <person name="Chen L."/>
            <person name="Li Y."/>
            <person name="Wang J."/>
            <person name="Zhang W."/>
            <person name="Chen S."/>
        </authorList>
    </citation>
    <scope>NUCLEOTIDE SEQUENCE [LARGE SCALE GENOMIC DNA]</scope>
    <source>
        <strain evidence="2">ATCC BAA-2165 / BE74</strain>
    </source>
</reference>
<dbReference type="PATRIC" id="fig|1205910.3.peg.790"/>
<reference evidence="1 2" key="1">
    <citation type="journal article" date="2012" name="J. Bacteriol.">
        <title>Whole-Genome Sequence of Nocardiopsis alba Strain ATCC BAA-2165, Associated with Honeybees.</title>
        <authorList>
            <person name="Qiao J."/>
            <person name="Chen L."/>
            <person name="Li Y."/>
            <person name="Wang J."/>
            <person name="Zhang W."/>
            <person name="Chen S."/>
        </authorList>
    </citation>
    <scope>NUCLEOTIDE SEQUENCE [LARGE SCALE GENOMIC DNA]</scope>
    <source>
        <strain evidence="2">ATCC BAA-2165 / BE74</strain>
    </source>
</reference>
<dbReference type="AlphaFoldDB" id="J7L968"/>
<protein>
    <submittedName>
        <fullName evidence="1">Uncharacterized protein</fullName>
    </submittedName>
</protein>
<dbReference type="Proteomes" id="UP000003779">
    <property type="component" value="Chromosome"/>
</dbReference>
<sequence length="61" mass="6934">MAREEFRHAPSLARLGVLDQDHNVDNMLAAFTECKASFKAFPFVLMNEEKRALCKEKPPSP</sequence>